<comment type="caution">
    <text evidence="1">The sequence shown here is derived from an EMBL/GenBank/DDBJ whole genome shotgun (WGS) entry which is preliminary data.</text>
</comment>
<dbReference type="EMBL" id="JAHHUM010000103">
    <property type="protein sequence ID" value="KAK5622556.1"/>
    <property type="molecule type" value="Genomic_DNA"/>
</dbReference>
<dbReference type="Proteomes" id="UP001311232">
    <property type="component" value="Unassembled WGS sequence"/>
</dbReference>
<sequence length="172" mass="18846">MNVDEHFGFHQVEERGLGILDLALCQRVLALTSPSMFSLLTTVHTAPSFPISSPFPGVRSSCDESAGCPCLTKRLRPAMNHGKRWTAKDTHNPSFKSGKRRTHLSAAFDRPSAPRCDVIGLQVRIWKDPAPELGHAIGLHMDPPPSCLLTNRGAGEKKAALLICIMKDRGIR</sequence>
<evidence type="ECO:0000313" key="1">
    <source>
        <dbReference type="EMBL" id="KAK5622556.1"/>
    </source>
</evidence>
<keyword evidence="2" id="KW-1185">Reference proteome</keyword>
<name>A0AAV9SMN9_9TELE</name>
<reference evidence="1 2" key="1">
    <citation type="submission" date="2021-06" db="EMBL/GenBank/DDBJ databases">
        <authorList>
            <person name="Palmer J.M."/>
        </authorList>
    </citation>
    <scope>NUCLEOTIDE SEQUENCE [LARGE SCALE GENOMIC DNA]</scope>
    <source>
        <strain evidence="1 2">MEX-2019</strain>
        <tissue evidence="1">Muscle</tissue>
    </source>
</reference>
<accession>A0AAV9SMN9</accession>
<gene>
    <name evidence="1" type="ORF">CRENBAI_001646</name>
</gene>
<proteinExistence type="predicted"/>
<evidence type="ECO:0000313" key="2">
    <source>
        <dbReference type="Proteomes" id="UP001311232"/>
    </source>
</evidence>
<organism evidence="1 2">
    <name type="scientific">Crenichthys baileyi</name>
    <name type="common">White River springfish</name>
    <dbReference type="NCBI Taxonomy" id="28760"/>
    <lineage>
        <taxon>Eukaryota</taxon>
        <taxon>Metazoa</taxon>
        <taxon>Chordata</taxon>
        <taxon>Craniata</taxon>
        <taxon>Vertebrata</taxon>
        <taxon>Euteleostomi</taxon>
        <taxon>Actinopterygii</taxon>
        <taxon>Neopterygii</taxon>
        <taxon>Teleostei</taxon>
        <taxon>Neoteleostei</taxon>
        <taxon>Acanthomorphata</taxon>
        <taxon>Ovalentaria</taxon>
        <taxon>Atherinomorphae</taxon>
        <taxon>Cyprinodontiformes</taxon>
        <taxon>Goodeidae</taxon>
        <taxon>Crenichthys</taxon>
    </lineage>
</organism>
<protein>
    <submittedName>
        <fullName evidence="1">Uncharacterized protein</fullName>
    </submittedName>
</protein>
<dbReference type="AlphaFoldDB" id="A0AAV9SMN9"/>